<proteinExistence type="inferred from homology"/>
<dbReference type="InterPro" id="IPR003918">
    <property type="entry name" value="NADH_UbQ_OxRdtase"/>
</dbReference>
<feature type="transmembrane region" description="Helical" evidence="8">
    <location>
        <begin position="211"/>
        <end position="231"/>
    </location>
</feature>
<name>A0ABS5BKR2_9BACT</name>
<dbReference type="PRINTS" id="PR01437">
    <property type="entry name" value="NUOXDRDTASE4"/>
</dbReference>
<dbReference type="InterPro" id="IPR001750">
    <property type="entry name" value="ND/Mrp_TM"/>
</dbReference>
<evidence type="ECO:0000313" key="10">
    <source>
        <dbReference type="EMBL" id="MBP3954278.1"/>
    </source>
</evidence>
<evidence type="ECO:0000256" key="3">
    <source>
        <dbReference type="ARBA" id="ARBA00022692"/>
    </source>
</evidence>
<reference evidence="10 11" key="1">
    <citation type="submission" date="2021-04" db="EMBL/GenBank/DDBJ databases">
        <authorList>
            <person name="Ivanova A."/>
        </authorList>
    </citation>
    <scope>NUCLEOTIDE SEQUENCE [LARGE SCALE GENOMIC DNA]</scope>
    <source>
        <strain evidence="10 11">G18</strain>
    </source>
</reference>
<accession>A0ABS5BKR2</accession>
<feature type="transmembrane region" description="Helical" evidence="8">
    <location>
        <begin position="372"/>
        <end position="391"/>
    </location>
</feature>
<feature type="transmembrane region" description="Helical" evidence="8">
    <location>
        <begin position="341"/>
        <end position="365"/>
    </location>
</feature>
<keyword evidence="3 6" id="KW-0812">Transmembrane</keyword>
<dbReference type="PANTHER" id="PTHR43507:SF1">
    <property type="entry name" value="NADH-UBIQUINONE OXIDOREDUCTASE CHAIN 4"/>
    <property type="match status" value="1"/>
</dbReference>
<comment type="caution">
    <text evidence="10">The sequence shown here is derived from an EMBL/GenBank/DDBJ whole genome shotgun (WGS) entry which is preliminary data.</text>
</comment>
<dbReference type="InterPro" id="IPR010227">
    <property type="entry name" value="NADH_Q_OxRdtase_chainM/4"/>
</dbReference>
<dbReference type="EMBL" id="JAGKQQ010000001">
    <property type="protein sequence ID" value="MBP3954278.1"/>
    <property type="molecule type" value="Genomic_DNA"/>
</dbReference>
<evidence type="ECO:0000256" key="7">
    <source>
        <dbReference type="SAM" id="MobiDB-lite"/>
    </source>
</evidence>
<evidence type="ECO:0000256" key="4">
    <source>
        <dbReference type="ARBA" id="ARBA00022989"/>
    </source>
</evidence>
<evidence type="ECO:0000313" key="11">
    <source>
        <dbReference type="Proteomes" id="UP000676565"/>
    </source>
</evidence>
<gene>
    <name evidence="10" type="ORF">J8F10_03080</name>
</gene>
<dbReference type="Proteomes" id="UP000676565">
    <property type="component" value="Unassembled WGS sequence"/>
</dbReference>
<feature type="region of interest" description="Disordered" evidence="7">
    <location>
        <begin position="594"/>
        <end position="635"/>
    </location>
</feature>
<protein>
    <submittedName>
        <fullName evidence="10">NADH-quinone oxidoreductase subunit M</fullName>
    </submittedName>
</protein>
<evidence type="ECO:0000256" key="2">
    <source>
        <dbReference type="ARBA" id="ARBA00009025"/>
    </source>
</evidence>
<evidence type="ECO:0000256" key="1">
    <source>
        <dbReference type="ARBA" id="ARBA00004127"/>
    </source>
</evidence>
<feature type="transmembrane region" description="Helical" evidence="8">
    <location>
        <begin position="403"/>
        <end position="421"/>
    </location>
</feature>
<keyword evidence="11" id="KW-1185">Reference proteome</keyword>
<feature type="transmembrane region" description="Helical" evidence="8">
    <location>
        <begin position="6"/>
        <end position="28"/>
    </location>
</feature>
<feature type="transmembrane region" description="Helical" evidence="8">
    <location>
        <begin position="483"/>
        <end position="504"/>
    </location>
</feature>
<evidence type="ECO:0000259" key="9">
    <source>
        <dbReference type="Pfam" id="PF00361"/>
    </source>
</evidence>
<keyword evidence="5 8" id="KW-0472">Membrane</keyword>
<feature type="transmembrane region" description="Helical" evidence="8">
    <location>
        <begin position="35"/>
        <end position="58"/>
    </location>
</feature>
<feature type="transmembrane region" description="Helical" evidence="8">
    <location>
        <begin position="531"/>
        <end position="552"/>
    </location>
</feature>
<comment type="similarity">
    <text evidence="2">Belongs to the complex I subunit 4 family.</text>
</comment>
<keyword evidence="4 8" id="KW-1133">Transmembrane helix</keyword>
<dbReference type="NCBIfam" id="TIGR01972">
    <property type="entry name" value="NDH_I_M"/>
    <property type="match status" value="1"/>
</dbReference>
<sequence>MSTYAVIRVLVLLLVVLPLASAVIVPAFGRFARRVALVLALVHLGLTAAVVTIAIPFLDEHAKRESSQRGDVFAPQFHPEFVPGDPGAKNDSAEARTTWTLFSLSNKKLAPGKPGPNVQLYIGIDGLNLWLVVLASLMLIPVILVSWESVKEKPGAFFGWLFLLQAGVIGAFLSFDVVLFYIFFELTLIPSFFLIGKWGVGSGRRDAARKFFLYTLAGSLLTLVGVIGVVLTNPSPDGTITFSIPQLMLNVQHGLHDAHQKALAGDGADLAAKQGTQFWLFIALMAGFMVKVPIWPFHTWLPSAYGEAPIGVTVMLSALMAKLGTFGILRLVLPLVPDAAIAYGLPAIGGFAAFGIVYAALCAYASKDIKMVIAYSSVSHLGFLVLGLFAFNKEGLSGAVLHMVNHGLSTGALFAALAFLVDRYKTTEIAKFGGLMGRYPNYAVLVFVLCLASVGLPGLNNFVSEMLMLGGLFDARNPGVHRLGLAVIAAFGVFLSAWYTFTMLQKVFFNPSKEPELVPGAAAHDVSRREFFAFGSLAGLCLVLGLFPLPLLDTMKQDVRVLSIIGDTARARVQGVPYVYIDEQPPLPPAPIAPIDIDKGGKGAPPLGGGKGAIPPGGGAKGGGKGGKGKGASLE</sequence>
<feature type="transmembrane region" description="Helical" evidence="8">
    <location>
        <begin position="154"/>
        <end position="173"/>
    </location>
</feature>
<evidence type="ECO:0000256" key="5">
    <source>
        <dbReference type="ARBA" id="ARBA00023136"/>
    </source>
</evidence>
<organism evidence="10 11">
    <name type="scientific">Gemmata palustris</name>
    <dbReference type="NCBI Taxonomy" id="2822762"/>
    <lineage>
        <taxon>Bacteria</taxon>
        <taxon>Pseudomonadati</taxon>
        <taxon>Planctomycetota</taxon>
        <taxon>Planctomycetia</taxon>
        <taxon>Gemmatales</taxon>
        <taxon>Gemmataceae</taxon>
        <taxon>Gemmata</taxon>
    </lineage>
</organism>
<feature type="transmembrane region" description="Helical" evidence="8">
    <location>
        <begin position="442"/>
        <end position="463"/>
    </location>
</feature>
<dbReference type="Pfam" id="PF00361">
    <property type="entry name" value="Proton_antipo_M"/>
    <property type="match status" value="1"/>
</dbReference>
<evidence type="ECO:0000256" key="6">
    <source>
        <dbReference type="RuleBase" id="RU000320"/>
    </source>
</evidence>
<dbReference type="RefSeq" id="WP_210652416.1">
    <property type="nucleotide sequence ID" value="NZ_JAGKQQ010000001.1"/>
</dbReference>
<feature type="transmembrane region" description="Helical" evidence="8">
    <location>
        <begin position="179"/>
        <end position="199"/>
    </location>
</feature>
<evidence type="ECO:0000256" key="8">
    <source>
        <dbReference type="SAM" id="Phobius"/>
    </source>
</evidence>
<feature type="domain" description="NADH:quinone oxidoreductase/Mrp antiporter transmembrane" evidence="9">
    <location>
        <begin position="175"/>
        <end position="476"/>
    </location>
</feature>
<feature type="transmembrane region" description="Helical" evidence="8">
    <location>
        <begin position="127"/>
        <end position="147"/>
    </location>
</feature>
<feature type="compositionally biased region" description="Gly residues" evidence="7">
    <location>
        <begin position="602"/>
        <end position="635"/>
    </location>
</feature>
<comment type="subcellular location">
    <subcellularLocation>
        <location evidence="1">Endomembrane system</location>
        <topology evidence="1">Multi-pass membrane protein</topology>
    </subcellularLocation>
    <subcellularLocation>
        <location evidence="6">Membrane</location>
        <topology evidence="6">Multi-pass membrane protein</topology>
    </subcellularLocation>
</comment>
<feature type="transmembrane region" description="Helical" evidence="8">
    <location>
        <begin position="309"/>
        <end position="329"/>
    </location>
</feature>
<feature type="transmembrane region" description="Helical" evidence="8">
    <location>
        <begin position="278"/>
        <end position="297"/>
    </location>
</feature>
<dbReference type="PANTHER" id="PTHR43507">
    <property type="entry name" value="NADH-UBIQUINONE OXIDOREDUCTASE CHAIN 4"/>
    <property type="match status" value="1"/>
</dbReference>